<evidence type="ECO:0000313" key="5">
    <source>
        <dbReference type="EMBL" id="RDI38078.1"/>
    </source>
</evidence>
<reference evidence="4 7" key="2">
    <citation type="submission" date="2020-04" db="EMBL/GenBank/DDBJ databases">
        <title>Description of novel Gluconacetobacter.</title>
        <authorList>
            <person name="Sombolestani A."/>
        </authorList>
    </citation>
    <scope>NUCLEOTIDE SEQUENCE [LARGE SCALE GENOMIC DNA]</scope>
    <source>
        <strain evidence="4 7">LMG 1382</strain>
    </source>
</reference>
<dbReference type="InterPro" id="IPR023296">
    <property type="entry name" value="Glyco_hydro_beta-prop_sf"/>
</dbReference>
<dbReference type="SUPFAM" id="SSF75005">
    <property type="entry name" value="Arabinanase/levansucrase/invertase"/>
    <property type="match status" value="1"/>
</dbReference>
<dbReference type="EMBL" id="JABEQI010000004">
    <property type="protein sequence ID" value="MBB2186413.1"/>
    <property type="molecule type" value="Genomic_DNA"/>
</dbReference>
<dbReference type="Proteomes" id="UP000562982">
    <property type="component" value="Unassembled WGS sequence"/>
</dbReference>
<evidence type="ECO:0000313" key="4">
    <source>
        <dbReference type="EMBL" id="MBB2186413.1"/>
    </source>
</evidence>
<dbReference type="PANTHER" id="PTHR43772:SF2">
    <property type="entry name" value="PUTATIVE (AFU_ORTHOLOGUE AFUA_2G04480)-RELATED"/>
    <property type="match status" value="1"/>
</dbReference>
<proteinExistence type="predicted"/>
<keyword evidence="2" id="KW-0119">Carbohydrate metabolism</keyword>
<dbReference type="Proteomes" id="UP000254958">
    <property type="component" value="Unassembled WGS sequence"/>
</dbReference>
<evidence type="ECO:0000259" key="3">
    <source>
        <dbReference type="Pfam" id="PF24793"/>
    </source>
</evidence>
<accession>A0A370G2M2</accession>
<dbReference type="RefSeq" id="WP_114727343.1">
    <property type="nucleotide sequence ID" value="NZ_BJMI01000016.1"/>
</dbReference>
<protein>
    <submittedName>
        <fullName evidence="4">Formyl transferase</fullName>
    </submittedName>
</protein>
<evidence type="ECO:0000256" key="1">
    <source>
        <dbReference type="ARBA" id="ARBA00022651"/>
    </source>
</evidence>
<comment type="caution">
    <text evidence="5">The sequence shown here is derived from an EMBL/GenBank/DDBJ whole genome shotgun (WGS) entry which is preliminary data.</text>
</comment>
<gene>
    <name evidence="5" type="ORF">C7453_10415</name>
    <name evidence="4" type="ORF">HLH32_08435</name>
</gene>
<evidence type="ECO:0000313" key="7">
    <source>
        <dbReference type="Proteomes" id="UP000562982"/>
    </source>
</evidence>
<dbReference type="Gene3D" id="2.115.10.20">
    <property type="entry name" value="Glycosyl hydrolase domain, family 43"/>
    <property type="match status" value="1"/>
</dbReference>
<keyword evidence="4" id="KW-0808">Transferase</keyword>
<dbReference type="GO" id="GO:0045493">
    <property type="term" value="P:xylan catabolic process"/>
    <property type="evidence" value="ECO:0007669"/>
    <property type="project" value="UniProtKB-KW"/>
</dbReference>
<keyword evidence="1" id="KW-0858">Xylan degradation</keyword>
<name>A0A370G2M2_GLULI</name>
<dbReference type="Pfam" id="PF24793">
    <property type="entry name" value="GINT1_N"/>
    <property type="match status" value="1"/>
</dbReference>
<keyword evidence="1" id="KW-0624">Polysaccharide degradation</keyword>
<evidence type="ECO:0000313" key="6">
    <source>
        <dbReference type="Proteomes" id="UP000254958"/>
    </source>
</evidence>
<feature type="domain" description="Glucosamine inositolphosphorylceramide transferase 1 N-terminal" evidence="3">
    <location>
        <begin position="40"/>
        <end position="242"/>
    </location>
</feature>
<dbReference type="OrthoDB" id="3771157at2"/>
<organism evidence="5 6">
    <name type="scientific">Gluconacetobacter liquefaciens</name>
    <name type="common">Acetobacter liquefaciens</name>
    <dbReference type="NCBI Taxonomy" id="89584"/>
    <lineage>
        <taxon>Bacteria</taxon>
        <taxon>Pseudomonadati</taxon>
        <taxon>Pseudomonadota</taxon>
        <taxon>Alphaproteobacteria</taxon>
        <taxon>Acetobacterales</taxon>
        <taxon>Acetobacteraceae</taxon>
        <taxon>Gluconacetobacter</taxon>
    </lineage>
</organism>
<dbReference type="InterPro" id="IPR052176">
    <property type="entry name" value="Glycosyl_Hydrlase_43_Enz"/>
</dbReference>
<dbReference type="EMBL" id="QQAW01000004">
    <property type="protein sequence ID" value="RDI38078.1"/>
    <property type="molecule type" value="Genomic_DNA"/>
</dbReference>
<keyword evidence="6" id="KW-1185">Reference proteome</keyword>
<dbReference type="InterPro" id="IPR056442">
    <property type="entry name" value="GINT1_N"/>
</dbReference>
<dbReference type="GO" id="GO:0016740">
    <property type="term" value="F:transferase activity"/>
    <property type="evidence" value="ECO:0007669"/>
    <property type="project" value="UniProtKB-KW"/>
</dbReference>
<dbReference type="AlphaFoldDB" id="A0A370G2M2"/>
<sequence length="305" mass="34049">MGLLRTDIWRTGILSCPMSDILRHGDVAGLPVTWLPDPGPFRFLADPFGLWRDDRLYLFVEAYDYRVRIGRIDVFVFDRGMRLLEARPVLSEPWHLSYPVVIAEGDEIYLLPEAYRSGRLTLYRAVSFPDRWERVPDFVFPEAAIDASPVQIDGRWWMFYSPSGGSGEDRQSLLHVAWADTLRGPWHPHPGNPVRRDRRSARPGGTPLLVDGRVILPTQDCTNTYGGAIVPLTVTDLGTRHFVGQAGPPIAPASEWTPYTDGLHTLSAAGEVTLVDAKRISRSPRRIAIALDRLGRRMIGTGAGG</sequence>
<reference evidence="5 6" key="1">
    <citation type="submission" date="2018-07" db="EMBL/GenBank/DDBJ databases">
        <title>Genomic Encyclopedia of Type Strains, Phase IV (KMG-IV): sequencing the most valuable type-strain genomes for metagenomic binning, comparative biology and taxonomic classification.</title>
        <authorList>
            <person name="Goeker M."/>
        </authorList>
    </citation>
    <scope>NUCLEOTIDE SEQUENCE [LARGE SCALE GENOMIC DNA]</scope>
    <source>
        <strain evidence="5 6">DSM 5603</strain>
    </source>
</reference>
<dbReference type="PANTHER" id="PTHR43772">
    <property type="entry name" value="ENDO-1,4-BETA-XYLANASE"/>
    <property type="match status" value="1"/>
</dbReference>
<evidence type="ECO:0000256" key="2">
    <source>
        <dbReference type="ARBA" id="ARBA00023277"/>
    </source>
</evidence>